<evidence type="ECO:0000259" key="2">
    <source>
        <dbReference type="Pfam" id="PF02771"/>
    </source>
</evidence>
<dbReference type="PANTHER" id="PTHR43884:SF12">
    <property type="entry name" value="ISOVALERYL-COA DEHYDROGENASE, MITOCHONDRIAL-RELATED"/>
    <property type="match status" value="1"/>
</dbReference>
<evidence type="ECO:0000313" key="4">
    <source>
        <dbReference type="EMBL" id="TWH09927.1"/>
    </source>
</evidence>
<dbReference type="InterPro" id="IPR009100">
    <property type="entry name" value="AcylCoA_DH/oxidase_NM_dom_sf"/>
</dbReference>
<evidence type="ECO:0000313" key="5">
    <source>
        <dbReference type="Proteomes" id="UP000317573"/>
    </source>
</evidence>
<dbReference type="Pfam" id="PF02771">
    <property type="entry name" value="Acyl-CoA_dh_N"/>
    <property type="match status" value="1"/>
</dbReference>
<keyword evidence="4" id="KW-0503">Monooxygenase</keyword>
<proteinExistence type="predicted"/>
<dbReference type="Proteomes" id="UP000317573">
    <property type="component" value="Unassembled WGS sequence"/>
</dbReference>
<dbReference type="SUPFAM" id="SSF56645">
    <property type="entry name" value="Acyl-CoA dehydrogenase NM domain-like"/>
    <property type="match status" value="1"/>
</dbReference>
<dbReference type="Gene3D" id="1.10.540.10">
    <property type="entry name" value="Acyl-CoA dehydrogenase/oxidase, N-terminal domain"/>
    <property type="match status" value="1"/>
</dbReference>
<dbReference type="Gene3D" id="2.40.110.10">
    <property type="entry name" value="Butyryl-CoA Dehydrogenase, subunit A, domain 2"/>
    <property type="match status" value="1"/>
</dbReference>
<feature type="domain" description="Acyl-CoA dehydrogenase C-terminal" evidence="3">
    <location>
        <begin position="242"/>
        <end position="372"/>
    </location>
</feature>
<gene>
    <name evidence="4" type="ORF">L618_000500002470</name>
</gene>
<dbReference type="InterPro" id="IPR037069">
    <property type="entry name" value="AcylCoA_DH/ox_N_sf"/>
</dbReference>
<feature type="domain" description="Acyl-CoA dehydrogenase/oxidase N-terminal" evidence="2">
    <location>
        <begin position="21"/>
        <end position="92"/>
    </location>
</feature>
<dbReference type="InterPro" id="IPR013107">
    <property type="entry name" value="Acyl-CoA_DH_C"/>
</dbReference>
<comment type="caution">
    <text evidence="4">The sequence shown here is derived from an EMBL/GenBank/DDBJ whole genome shotgun (WGS) entry which is preliminary data.</text>
</comment>
<keyword evidence="1" id="KW-0560">Oxidoreductase</keyword>
<protein>
    <submittedName>
        <fullName evidence="4">3-hydroxy-9,10-secoandrosta-1,3,5(10)-triene-9, 17-dione monooxygenase</fullName>
    </submittedName>
</protein>
<organism evidence="4 5">
    <name type="scientific">Rhodococcus rhodochrous J45</name>
    <dbReference type="NCBI Taxonomy" id="935266"/>
    <lineage>
        <taxon>Bacteria</taxon>
        <taxon>Bacillati</taxon>
        <taxon>Actinomycetota</taxon>
        <taxon>Actinomycetes</taxon>
        <taxon>Mycobacteriales</taxon>
        <taxon>Nocardiaceae</taxon>
        <taxon>Rhodococcus</taxon>
    </lineage>
</organism>
<name>A0A562DK45_RHORH</name>
<dbReference type="GO" id="GO:0004497">
    <property type="term" value="F:monooxygenase activity"/>
    <property type="evidence" value="ECO:0007669"/>
    <property type="project" value="UniProtKB-KW"/>
</dbReference>
<accession>A0A562DK45</accession>
<dbReference type="InterPro" id="IPR046373">
    <property type="entry name" value="Acyl-CoA_Oxase/DH_mid-dom_sf"/>
</dbReference>
<dbReference type="PANTHER" id="PTHR43884">
    <property type="entry name" value="ACYL-COA DEHYDROGENASE"/>
    <property type="match status" value="1"/>
</dbReference>
<reference evidence="4 5" key="1">
    <citation type="submission" date="2019-07" db="EMBL/GenBank/DDBJ databases">
        <title>Genome sequencing of lignin-degrading bacterial isolates.</title>
        <authorList>
            <person name="Gladden J."/>
        </authorList>
    </citation>
    <scope>NUCLEOTIDE SEQUENCE [LARGE SCALE GENOMIC DNA]</scope>
    <source>
        <strain evidence="4 5">J45</strain>
    </source>
</reference>
<dbReference type="RefSeq" id="WP_145693018.1">
    <property type="nucleotide sequence ID" value="NZ_VLJT01000050.1"/>
</dbReference>
<dbReference type="PIRSF" id="PIRSF016578">
    <property type="entry name" value="HsaA"/>
    <property type="match status" value="1"/>
</dbReference>
<dbReference type="Gene3D" id="1.20.140.10">
    <property type="entry name" value="Butyryl-CoA Dehydrogenase, subunit A, domain 3"/>
    <property type="match status" value="1"/>
</dbReference>
<dbReference type="AlphaFoldDB" id="A0A562DK45"/>
<sequence length="414" mass="45630">MTTYAEPPVTTTGLSLVERARQIAPIVAEYAVQNDQQRTVAPEAVQAMIDCGLTRALQPARYGGEEAHPADFVEAVIEVSKSCTSTGWVLMLLGVHSWEVSHMTEQLQDELFLDDPTTLLSSSYAPHGKATPVEGGYILDGSWKSSSGITHAQWVILGASVEVDGKPIMHNFVVPLSEAEIIDDWFVLGMRGTGSRSVALKNVFVPAHRVLDRQILLAQAGPGLKQNVNPLYRIPQGYLYNLVAGAPALGAAWAFYDEYVAQLKKFTRRFDNQKLSEDRVELLRMNDVRVRLSDQQETALRWLRKGFEQAENFEIPGDLEAARGIYDMARTAEAALNVPQQLMPSMSASVVHEANPLSRIYRDLIVARQHFTQNTDFAAATAANLEMGNPAAAAFLLSDEDRAGARERSARLYS</sequence>
<dbReference type="InterPro" id="IPR013786">
    <property type="entry name" value="AcylCoA_DH/ox_N"/>
</dbReference>
<dbReference type="EMBL" id="VLJT01000050">
    <property type="protein sequence ID" value="TWH09927.1"/>
    <property type="molecule type" value="Genomic_DNA"/>
</dbReference>
<dbReference type="GO" id="GO:0003995">
    <property type="term" value="F:acyl-CoA dehydrogenase activity"/>
    <property type="evidence" value="ECO:0007669"/>
    <property type="project" value="TreeGrafter"/>
</dbReference>
<evidence type="ECO:0000259" key="3">
    <source>
        <dbReference type="Pfam" id="PF08028"/>
    </source>
</evidence>
<evidence type="ECO:0000256" key="1">
    <source>
        <dbReference type="ARBA" id="ARBA00023002"/>
    </source>
</evidence>
<dbReference type="Pfam" id="PF08028">
    <property type="entry name" value="Acyl-CoA_dh_2"/>
    <property type="match status" value="1"/>
</dbReference>
<dbReference type="GO" id="GO:0050660">
    <property type="term" value="F:flavin adenine dinucleotide binding"/>
    <property type="evidence" value="ECO:0007669"/>
    <property type="project" value="InterPro"/>
</dbReference>